<dbReference type="InterPro" id="IPR018357">
    <property type="entry name" value="Hexapep_transf_CS"/>
</dbReference>
<dbReference type="PROSITE" id="PS00101">
    <property type="entry name" value="HEXAPEP_TRANSFERASES"/>
    <property type="match status" value="1"/>
</dbReference>
<dbReference type="InterPro" id="IPR050179">
    <property type="entry name" value="Trans_hexapeptide_repeat"/>
</dbReference>
<dbReference type="Pfam" id="PF17836">
    <property type="entry name" value="PglD_N"/>
    <property type="match status" value="1"/>
</dbReference>
<dbReference type="SUPFAM" id="SSF51161">
    <property type="entry name" value="Trimeric LpxA-like enzymes"/>
    <property type="match status" value="1"/>
</dbReference>
<dbReference type="RefSeq" id="WP_382219694.1">
    <property type="nucleotide sequence ID" value="NZ_JBHTCA010000002.1"/>
</dbReference>
<evidence type="ECO:0000256" key="1">
    <source>
        <dbReference type="ARBA" id="ARBA00007274"/>
    </source>
</evidence>
<evidence type="ECO:0000313" key="6">
    <source>
        <dbReference type="Proteomes" id="UP001596501"/>
    </source>
</evidence>
<evidence type="ECO:0000313" key="5">
    <source>
        <dbReference type="EMBL" id="MFC7407846.1"/>
    </source>
</evidence>
<dbReference type="EMBL" id="JBHTCA010000002">
    <property type="protein sequence ID" value="MFC7407846.1"/>
    <property type="molecule type" value="Genomic_DNA"/>
</dbReference>
<gene>
    <name evidence="5" type="ORF">ACFQPB_03115</name>
</gene>
<organism evidence="5 6">
    <name type="scientific">Hydrogenophaga atypica</name>
    <dbReference type="NCBI Taxonomy" id="249409"/>
    <lineage>
        <taxon>Bacteria</taxon>
        <taxon>Pseudomonadati</taxon>
        <taxon>Pseudomonadota</taxon>
        <taxon>Betaproteobacteria</taxon>
        <taxon>Burkholderiales</taxon>
        <taxon>Comamonadaceae</taxon>
        <taxon>Hydrogenophaga</taxon>
    </lineage>
</organism>
<protein>
    <submittedName>
        <fullName evidence="5">Acetyltransferase</fullName>
    </submittedName>
</protein>
<comment type="similarity">
    <text evidence="1">Belongs to the transferase hexapeptide repeat family.</text>
</comment>
<accession>A0ABW2QEF8</accession>
<keyword evidence="6" id="KW-1185">Reference proteome</keyword>
<dbReference type="PANTHER" id="PTHR43300">
    <property type="entry name" value="ACETYLTRANSFERASE"/>
    <property type="match status" value="1"/>
</dbReference>
<evidence type="ECO:0000256" key="2">
    <source>
        <dbReference type="ARBA" id="ARBA00022679"/>
    </source>
</evidence>
<proteinExistence type="inferred from homology"/>
<dbReference type="InterPro" id="IPR041561">
    <property type="entry name" value="PglD_N"/>
</dbReference>
<dbReference type="Gene3D" id="2.160.10.10">
    <property type="entry name" value="Hexapeptide repeat proteins"/>
    <property type="match status" value="1"/>
</dbReference>
<dbReference type="NCBIfam" id="TIGR03570">
    <property type="entry name" value="NeuD_NnaD"/>
    <property type="match status" value="1"/>
</dbReference>
<feature type="domain" description="PglD N-terminal" evidence="4">
    <location>
        <begin position="3"/>
        <end position="77"/>
    </location>
</feature>
<keyword evidence="2" id="KW-0808">Transferase</keyword>
<reference evidence="6" key="1">
    <citation type="journal article" date="2019" name="Int. J. Syst. Evol. Microbiol.">
        <title>The Global Catalogue of Microorganisms (GCM) 10K type strain sequencing project: providing services to taxonomists for standard genome sequencing and annotation.</title>
        <authorList>
            <consortium name="The Broad Institute Genomics Platform"/>
            <consortium name="The Broad Institute Genome Sequencing Center for Infectious Disease"/>
            <person name="Wu L."/>
            <person name="Ma J."/>
        </authorList>
    </citation>
    <scope>NUCLEOTIDE SEQUENCE [LARGE SCALE GENOMIC DNA]</scope>
    <source>
        <strain evidence="6">CGMCC 1.12371</strain>
    </source>
</reference>
<dbReference type="PANTHER" id="PTHR43300:SF7">
    <property type="entry name" value="UDP-N-ACETYLBACILLOSAMINE N-ACETYLTRANSFERASE"/>
    <property type="match status" value="1"/>
</dbReference>
<dbReference type="Gene3D" id="3.40.50.20">
    <property type="match status" value="1"/>
</dbReference>
<name>A0ABW2QEF8_9BURK</name>
<dbReference type="InterPro" id="IPR011004">
    <property type="entry name" value="Trimer_LpxA-like_sf"/>
</dbReference>
<sequence>MKQLALLGASGHGKVLADMAGLLGWERVVFFDDAWPALQHNGAWAVEGSTDDLMRRLPAFDGVVVSIGHGATRWAKQQALQQAGARIATLVHPAAHVSPYATLGAGTVVMAGAVVNAYACVGMACIVNTNASVDHDCQLGDAVHICPGAHVSGNVTVGHAAWVGVGAAVKQGLAIGAGAMVGAGAAVVHDVLAGTTVAGNPARVLTPKTAA</sequence>
<dbReference type="CDD" id="cd03360">
    <property type="entry name" value="LbH_AT_putative"/>
    <property type="match status" value="1"/>
</dbReference>
<evidence type="ECO:0000256" key="3">
    <source>
        <dbReference type="ARBA" id="ARBA00022737"/>
    </source>
</evidence>
<dbReference type="InterPro" id="IPR020019">
    <property type="entry name" value="AcTrfase_PglD-like"/>
</dbReference>
<comment type="caution">
    <text evidence="5">The sequence shown here is derived from an EMBL/GenBank/DDBJ whole genome shotgun (WGS) entry which is preliminary data.</text>
</comment>
<dbReference type="Proteomes" id="UP001596501">
    <property type="component" value="Unassembled WGS sequence"/>
</dbReference>
<evidence type="ECO:0000259" key="4">
    <source>
        <dbReference type="Pfam" id="PF17836"/>
    </source>
</evidence>
<keyword evidence="3" id="KW-0677">Repeat</keyword>